<feature type="domain" description="Iron hydrogenase large subunit C-terminal" evidence="3">
    <location>
        <begin position="502"/>
        <end position="558"/>
    </location>
</feature>
<evidence type="ECO:0000313" key="5">
    <source>
        <dbReference type="Proteomes" id="UP000003163"/>
    </source>
</evidence>
<name>J8ZZC6_EDHAE</name>
<dbReference type="InterPro" id="IPR009016">
    <property type="entry name" value="Fe_hydrogenase"/>
</dbReference>
<gene>
    <name evidence="4" type="ORF">EDEG_00876</name>
</gene>
<dbReference type="Gene3D" id="3.30.70.20">
    <property type="match status" value="1"/>
</dbReference>
<dbReference type="Pfam" id="PF02906">
    <property type="entry name" value="Fe_hyd_lg_C"/>
    <property type="match status" value="2"/>
</dbReference>
<keyword evidence="2" id="KW-0408">Iron</keyword>
<dbReference type="InParanoid" id="J8ZZC6"/>
<dbReference type="OrthoDB" id="10253113at2759"/>
<organism evidence="4 5">
    <name type="scientific">Edhazardia aedis (strain USNM 41457)</name>
    <name type="common">Microsporidian parasite</name>
    <dbReference type="NCBI Taxonomy" id="1003232"/>
    <lineage>
        <taxon>Eukaryota</taxon>
        <taxon>Fungi</taxon>
        <taxon>Fungi incertae sedis</taxon>
        <taxon>Microsporidia</taxon>
        <taxon>Edhazardia</taxon>
    </lineage>
</organism>
<keyword evidence="2" id="KW-0479">Metal-binding</keyword>
<dbReference type="SUPFAM" id="SSF53920">
    <property type="entry name" value="Fe-only hydrogenase"/>
    <property type="match status" value="2"/>
</dbReference>
<dbReference type="EMBL" id="AFBI03000011">
    <property type="protein sequence ID" value="EJW05023.1"/>
    <property type="molecule type" value="Genomic_DNA"/>
</dbReference>
<dbReference type="Proteomes" id="UP000003163">
    <property type="component" value="Unassembled WGS sequence"/>
</dbReference>
<feature type="domain" description="Iron hydrogenase large subunit C-terminal" evidence="3">
    <location>
        <begin position="112"/>
        <end position="198"/>
    </location>
</feature>
<evidence type="ECO:0000256" key="2">
    <source>
        <dbReference type="ARBA" id="ARBA00022485"/>
    </source>
</evidence>
<proteinExistence type="inferred from homology"/>
<evidence type="ECO:0000259" key="3">
    <source>
        <dbReference type="Pfam" id="PF02906"/>
    </source>
</evidence>
<dbReference type="InterPro" id="IPR004108">
    <property type="entry name" value="Fe_hydrogenase_lsu_C"/>
</dbReference>
<dbReference type="VEuPathDB" id="MicrosporidiaDB:EDEG_00876"/>
<keyword evidence="2" id="KW-0004">4Fe-4S</keyword>
<dbReference type="HOGENOM" id="CLU_445505_0_0_1"/>
<dbReference type="PANTHER" id="PTHR11615">
    <property type="entry name" value="NITRATE, FORMATE, IRON DEHYDROGENASE"/>
    <property type="match status" value="1"/>
</dbReference>
<dbReference type="Gene3D" id="3.40.50.1780">
    <property type="match status" value="2"/>
</dbReference>
<keyword evidence="2" id="KW-0411">Iron-sulfur</keyword>
<comment type="caution">
    <text evidence="4">The sequence shown here is derived from an EMBL/GenBank/DDBJ whole genome shotgun (WGS) entry which is preliminary data.</text>
</comment>
<dbReference type="InterPro" id="IPR050340">
    <property type="entry name" value="Cytosolic_Fe-S_CAF"/>
</dbReference>
<dbReference type="STRING" id="1003232.J8ZZC6"/>
<protein>
    <recommendedName>
        <fullName evidence="3">Iron hydrogenase large subunit C-terminal domain-containing protein</fullName>
    </recommendedName>
</protein>
<keyword evidence="5" id="KW-1185">Reference proteome</keyword>
<accession>J8ZZC6</accession>
<dbReference type="Gene3D" id="3.40.950.10">
    <property type="entry name" value="Fe-only Hydrogenase (Larger Subunit), Chain L, domain 3"/>
    <property type="match status" value="2"/>
</dbReference>
<dbReference type="GO" id="GO:0051539">
    <property type="term" value="F:4 iron, 4 sulfur cluster binding"/>
    <property type="evidence" value="ECO:0007669"/>
    <property type="project" value="UniProtKB-KW"/>
</dbReference>
<comment type="similarity">
    <text evidence="1">Belongs to the NARF family.</text>
</comment>
<reference evidence="5" key="2">
    <citation type="submission" date="2015-07" db="EMBL/GenBank/DDBJ databases">
        <title>Contrasting host-pathogen interactions and genome evolution in two generalist and specialist microsporidian pathogens of mosquitoes.</title>
        <authorList>
            <consortium name="The Broad Institute Genomics Platform"/>
            <consortium name="The Broad Institute Genome Sequencing Center for Infectious Disease"/>
            <person name="Cuomo C.A."/>
            <person name="Sanscrainte N.D."/>
            <person name="Goldberg J.M."/>
            <person name="Heiman D."/>
            <person name="Young S."/>
            <person name="Zeng Q."/>
            <person name="Becnel J.J."/>
            <person name="Birren B.W."/>
        </authorList>
    </citation>
    <scope>NUCLEOTIDE SEQUENCE [LARGE SCALE GENOMIC DNA]</scope>
    <source>
        <strain evidence="5">USNM 41457</strain>
    </source>
</reference>
<evidence type="ECO:0000313" key="4">
    <source>
        <dbReference type="EMBL" id="EJW05023.1"/>
    </source>
</evidence>
<evidence type="ECO:0000256" key="1">
    <source>
        <dbReference type="ARBA" id="ARBA00006596"/>
    </source>
</evidence>
<sequence>MSLNLKEETMLPCTKPYQLTLNDCLACSSCVSASEKSILEKKINIKLLENEFIYIIAPHSKINILNTINIAYQHSLSYETFENFLALFIFEKYKSLIIDVSHVYPLLYKKTFEAIKNNKMVITSSCPATVAYVERRSQHLVDNLLKLKSPHQILGKLIEIKRKIAIVPCFDKKLENDNYFEHIIGTNEFLNFLIENNFSDFLKSQKHSKNNVSSFENETKILNKCDVVDKFNEKNINCNYNLSSNIDKTLLSKNSQIDNSTVIQNDIPNLRNDFKNKNFDKYSENLVKNYDSKLFDKMFDINKKKFILNMNEDFKNGSIGIISKQENKSKSLEIGIEKNNLEVDKNENKYILEKQNGYLDEGFYKLCSNGDFKTKINAKNLKKRHDVENKIYNAQSYQKIELDIKKNNNNSDFVFSAPPDEHSFDDTIHTKLDVMTNIKNRKFYKNDFLRNKTNIIQILMDDNLDFELILANSLHRSAQIDEKYIEFLIYKLKPTNISTKSKNKDLTVYKIFCGEKRYKFARIFCLENVINFMNMSKKTSQYDFVEVFVCSSSCINGPTQTTGHLDIDVNLVTEIENKDFDKDFEHEQIDTETLFERNFNSLKHKTKKYNVEW</sequence>
<dbReference type="AlphaFoldDB" id="J8ZZC6"/>
<reference evidence="4 5" key="1">
    <citation type="submission" date="2011-08" db="EMBL/GenBank/DDBJ databases">
        <authorList>
            <person name="Liu Z.J."/>
            <person name="Shi F.L."/>
            <person name="Lu J.Q."/>
            <person name="Li M."/>
            <person name="Wang Z.L."/>
        </authorList>
    </citation>
    <scope>NUCLEOTIDE SEQUENCE [LARGE SCALE GENOMIC DNA]</scope>
    <source>
        <strain evidence="4 5">USNM 41457</strain>
    </source>
</reference>